<feature type="transmembrane region" description="Helical" evidence="8">
    <location>
        <begin position="309"/>
        <end position="328"/>
    </location>
</feature>
<proteinExistence type="predicted"/>
<evidence type="ECO:0000256" key="5">
    <source>
        <dbReference type="ARBA" id="ARBA00022692"/>
    </source>
</evidence>
<feature type="transmembrane region" description="Helical" evidence="8">
    <location>
        <begin position="186"/>
        <end position="214"/>
    </location>
</feature>
<evidence type="ECO:0000313" key="11">
    <source>
        <dbReference type="Proteomes" id="UP001163152"/>
    </source>
</evidence>
<evidence type="ECO:0000256" key="3">
    <source>
        <dbReference type="ARBA" id="ARBA00022676"/>
    </source>
</evidence>
<protein>
    <submittedName>
        <fullName evidence="10">Glycosyltransferase family 39 protein</fullName>
    </submittedName>
</protein>
<dbReference type="Proteomes" id="UP001163152">
    <property type="component" value="Chromosome"/>
</dbReference>
<keyword evidence="6 8" id="KW-1133">Transmembrane helix</keyword>
<keyword evidence="4" id="KW-0808">Transferase</keyword>
<feature type="transmembrane region" description="Helical" evidence="8">
    <location>
        <begin position="130"/>
        <end position="149"/>
    </location>
</feature>
<feature type="domain" description="Glycosyltransferase RgtA/B/C/D-like" evidence="9">
    <location>
        <begin position="85"/>
        <end position="240"/>
    </location>
</feature>
<dbReference type="GO" id="GO:0016763">
    <property type="term" value="F:pentosyltransferase activity"/>
    <property type="evidence" value="ECO:0007669"/>
    <property type="project" value="TreeGrafter"/>
</dbReference>
<dbReference type="GO" id="GO:0010041">
    <property type="term" value="P:response to iron(III) ion"/>
    <property type="evidence" value="ECO:0007669"/>
    <property type="project" value="TreeGrafter"/>
</dbReference>
<dbReference type="GO" id="GO:0005886">
    <property type="term" value="C:plasma membrane"/>
    <property type="evidence" value="ECO:0007669"/>
    <property type="project" value="UniProtKB-SubCell"/>
</dbReference>
<name>A0A9E8ZBP9_9CYAN</name>
<evidence type="ECO:0000256" key="7">
    <source>
        <dbReference type="ARBA" id="ARBA00023136"/>
    </source>
</evidence>
<feature type="transmembrane region" description="Helical" evidence="8">
    <location>
        <begin position="405"/>
        <end position="421"/>
    </location>
</feature>
<organism evidence="10 11">
    <name type="scientific">Thermocoleostomius sinensis A174</name>
    <dbReference type="NCBI Taxonomy" id="2016057"/>
    <lineage>
        <taxon>Bacteria</taxon>
        <taxon>Bacillati</taxon>
        <taxon>Cyanobacteriota</taxon>
        <taxon>Cyanophyceae</taxon>
        <taxon>Oculatellales</taxon>
        <taxon>Oculatellaceae</taxon>
        <taxon>Thermocoleostomius</taxon>
    </lineage>
</organism>
<dbReference type="InterPro" id="IPR038731">
    <property type="entry name" value="RgtA/B/C-like"/>
</dbReference>
<evidence type="ECO:0000256" key="1">
    <source>
        <dbReference type="ARBA" id="ARBA00004651"/>
    </source>
</evidence>
<dbReference type="AlphaFoldDB" id="A0A9E8ZBP9"/>
<evidence type="ECO:0000259" key="9">
    <source>
        <dbReference type="Pfam" id="PF13231"/>
    </source>
</evidence>
<evidence type="ECO:0000256" key="8">
    <source>
        <dbReference type="SAM" id="Phobius"/>
    </source>
</evidence>
<dbReference type="InterPro" id="IPR050297">
    <property type="entry name" value="LipidA_mod_glycosyltrf_83"/>
</dbReference>
<reference evidence="10" key="1">
    <citation type="submission" date="2022-12" db="EMBL/GenBank/DDBJ databases">
        <title>Polyphasic identification of a Novel Hot-Spring Cyanobacterium Ocullathermofonsia sinensis gen nov. sp. nov. and Genomic Insights on its Adaptations to the Thermal Habitat.</title>
        <authorList>
            <person name="Daroch M."/>
            <person name="Tang J."/>
            <person name="Jiang Y."/>
        </authorList>
    </citation>
    <scope>NUCLEOTIDE SEQUENCE</scope>
    <source>
        <strain evidence="10">PKUAC-SCTA174</strain>
    </source>
</reference>
<feature type="transmembrane region" description="Helical" evidence="8">
    <location>
        <begin position="334"/>
        <end position="354"/>
    </location>
</feature>
<sequence length="548" mass="61811">MQNEKFQVGDLERCLQRGDRQTDSLITLGLWMAAIVLFVVNLGELPLRDWDEGLVAQVAREIWQSPINSLTWLHPTLWGEPYFNKPSLVHSLMALMYSMGGVSEWTARLPGALLTAASVPLMYGVAREVFYPRPPAVFAALVYLTWLPIARHGRLAMLDGAVLCFFLLLINWLLRTRRDYRYALGVGIGLALICLTKGVMVGILLGAIVFLFAVWDTPRLLRSPHLWLGIVLGSVPVLLWYVAQWQEYGQAFLNTNLVDQSLQRIWQDVEANGGPPWYYLLEILKYSAPWLLFLPLGFKLAWVNRNLSWAKLALVWSVAYLVVVSAMATKLPWYILPIYPALALIAGAALADLWQKGRYTGVIQPKQTEYSSIWFGWFALLALGGWAGVIYFGWVSSPLEPDLELIMAIVAMTMTVAAVLVTRQNPQFLTVLIWGMYVALLLLMGSNHWVWELAEAYPVKPVAAIVQQHTPTQQKVFTSYPHNRPSLNFYSNRQVIPASTNQLKERWNKQEQPFFLVDDAVLNTIDLPATQVLGTAEGWSLITKLPEG</sequence>
<dbReference type="RefSeq" id="WP_268607728.1">
    <property type="nucleotide sequence ID" value="NZ_CP113797.1"/>
</dbReference>
<accession>A0A9E8ZBP9</accession>
<dbReference type="EMBL" id="CP113797">
    <property type="protein sequence ID" value="WAL58320.1"/>
    <property type="molecule type" value="Genomic_DNA"/>
</dbReference>
<evidence type="ECO:0000313" key="10">
    <source>
        <dbReference type="EMBL" id="WAL58320.1"/>
    </source>
</evidence>
<evidence type="ECO:0000256" key="4">
    <source>
        <dbReference type="ARBA" id="ARBA00022679"/>
    </source>
</evidence>
<keyword evidence="3" id="KW-0328">Glycosyltransferase</keyword>
<feature type="transmembrane region" description="Helical" evidence="8">
    <location>
        <begin position="374"/>
        <end position="393"/>
    </location>
</feature>
<dbReference type="PANTHER" id="PTHR33908">
    <property type="entry name" value="MANNOSYLTRANSFERASE YKCB-RELATED"/>
    <property type="match status" value="1"/>
</dbReference>
<dbReference type="PANTHER" id="PTHR33908:SF3">
    <property type="entry name" value="UNDECAPRENYL PHOSPHATE-ALPHA-4-AMINO-4-DEOXY-L-ARABINOSE ARABINOSYL TRANSFERASE"/>
    <property type="match status" value="1"/>
</dbReference>
<feature type="transmembrane region" description="Helical" evidence="8">
    <location>
        <begin position="226"/>
        <end position="243"/>
    </location>
</feature>
<comment type="subcellular location">
    <subcellularLocation>
        <location evidence="1">Cell membrane</location>
        <topology evidence="1">Multi-pass membrane protein</topology>
    </subcellularLocation>
</comment>
<dbReference type="GO" id="GO:0009103">
    <property type="term" value="P:lipopolysaccharide biosynthetic process"/>
    <property type="evidence" value="ECO:0007669"/>
    <property type="project" value="UniProtKB-ARBA"/>
</dbReference>
<keyword evidence="7 8" id="KW-0472">Membrane</keyword>
<keyword evidence="11" id="KW-1185">Reference proteome</keyword>
<evidence type="ECO:0000256" key="2">
    <source>
        <dbReference type="ARBA" id="ARBA00022475"/>
    </source>
</evidence>
<dbReference type="KEGG" id="tsin:OXH18_14110"/>
<feature type="transmembrane region" description="Helical" evidence="8">
    <location>
        <begin position="156"/>
        <end position="174"/>
    </location>
</feature>
<feature type="transmembrane region" description="Helical" evidence="8">
    <location>
        <begin position="25"/>
        <end position="43"/>
    </location>
</feature>
<keyword evidence="5 8" id="KW-0812">Transmembrane</keyword>
<evidence type="ECO:0000256" key="6">
    <source>
        <dbReference type="ARBA" id="ARBA00022989"/>
    </source>
</evidence>
<feature type="transmembrane region" description="Helical" evidence="8">
    <location>
        <begin position="428"/>
        <end position="451"/>
    </location>
</feature>
<gene>
    <name evidence="10" type="ORF">OXH18_14110</name>
</gene>
<dbReference type="Pfam" id="PF13231">
    <property type="entry name" value="PMT_2"/>
    <property type="match status" value="1"/>
</dbReference>
<keyword evidence="2" id="KW-1003">Cell membrane</keyword>